<keyword evidence="3" id="KW-1185">Reference proteome</keyword>
<keyword evidence="1" id="KW-1133">Transmembrane helix</keyword>
<feature type="transmembrane region" description="Helical" evidence="1">
    <location>
        <begin position="248"/>
        <end position="271"/>
    </location>
</feature>
<protein>
    <recommendedName>
        <fullName evidence="4">G-protein coupled receptors family 1 profile domain-containing protein</fullName>
    </recommendedName>
</protein>
<name>A0AAW0FQT5_9APHY</name>
<evidence type="ECO:0008006" key="4">
    <source>
        <dbReference type="Google" id="ProtNLM"/>
    </source>
</evidence>
<feature type="transmembrane region" description="Helical" evidence="1">
    <location>
        <begin position="163"/>
        <end position="189"/>
    </location>
</feature>
<keyword evidence="1" id="KW-0472">Membrane</keyword>
<dbReference type="Proteomes" id="UP001385951">
    <property type="component" value="Unassembled WGS sequence"/>
</dbReference>
<dbReference type="AlphaFoldDB" id="A0AAW0FQT5"/>
<reference evidence="2 3" key="1">
    <citation type="submission" date="2022-09" db="EMBL/GenBank/DDBJ databases">
        <authorList>
            <person name="Palmer J.M."/>
        </authorList>
    </citation>
    <scope>NUCLEOTIDE SEQUENCE [LARGE SCALE GENOMIC DNA]</scope>
    <source>
        <strain evidence="2 3">DSM 7382</strain>
    </source>
</reference>
<feature type="transmembrane region" description="Helical" evidence="1">
    <location>
        <begin position="60"/>
        <end position="81"/>
    </location>
</feature>
<feature type="transmembrane region" description="Helical" evidence="1">
    <location>
        <begin position="121"/>
        <end position="143"/>
    </location>
</feature>
<proteinExistence type="predicted"/>
<feature type="transmembrane region" description="Helical" evidence="1">
    <location>
        <begin position="20"/>
        <end position="40"/>
    </location>
</feature>
<accession>A0AAW0FQT5</accession>
<dbReference type="EMBL" id="JASBNA010000038">
    <property type="protein sequence ID" value="KAK7681929.1"/>
    <property type="molecule type" value="Genomic_DNA"/>
</dbReference>
<sequence>MSADPSDVEFLLQALREVRTMRYLGFATCTIFAYDLMLGIAEDVHLFFGRSLRIPDIVYILSRTLIAAVSFLGLASAAVPLDSCAQATMIVVVKWCMAIAAPCNCWLFFLRVRAIYVRSPIVVGIFLVLWASTLTSFASPFGYKVTSTDEGNGRCTMEFHYDRLLGAVFFIALVVFDTAVIVAVSLWMLHYSLTPTWRARIRTLISGDDTGHTGRIFLQSGQIYYITTVCVHVSLAAMILSSSVSTGILGTLVLFSTVFQNLMACHVFRLLKLEPAAEDSMFSIPVVFWHDISSSKQSSGSDVMSK</sequence>
<organism evidence="2 3">
    <name type="scientific">Cerrena zonata</name>
    <dbReference type="NCBI Taxonomy" id="2478898"/>
    <lineage>
        <taxon>Eukaryota</taxon>
        <taxon>Fungi</taxon>
        <taxon>Dikarya</taxon>
        <taxon>Basidiomycota</taxon>
        <taxon>Agaricomycotina</taxon>
        <taxon>Agaricomycetes</taxon>
        <taxon>Polyporales</taxon>
        <taxon>Cerrenaceae</taxon>
        <taxon>Cerrena</taxon>
    </lineage>
</organism>
<evidence type="ECO:0000313" key="2">
    <source>
        <dbReference type="EMBL" id="KAK7681929.1"/>
    </source>
</evidence>
<gene>
    <name evidence="2" type="ORF">QCA50_014891</name>
</gene>
<comment type="caution">
    <text evidence="2">The sequence shown here is derived from an EMBL/GenBank/DDBJ whole genome shotgun (WGS) entry which is preliminary data.</text>
</comment>
<feature type="transmembrane region" description="Helical" evidence="1">
    <location>
        <begin position="87"/>
        <end position="109"/>
    </location>
</feature>
<evidence type="ECO:0000256" key="1">
    <source>
        <dbReference type="SAM" id="Phobius"/>
    </source>
</evidence>
<keyword evidence="1" id="KW-0812">Transmembrane</keyword>
<evidence type="ECO:0000313" key="3">
    <source>
        <dbReference type="Proteomes" id="UP001385951"/>
    </source>
</evidence>